<dbReference type="Proteomes" id="UP000019149">
    <property type="component" value="Unassembled WGS sequence"/>
</dbReference>
<name>W6U7Y3_ECHGR</name>
<reference evidence="1 2" key="1">
    <citation type="journal article" date="2013" name="Nat. Genet.">
        <title>The genome of the hydatid tapeworm Echinococcus granulosus.</title>
        <authorList>
            <person name="Zheng H."/>
            <person name="Zhang W."/>
            <person name="Zhang L."/>
            <person name="Zhang Z."/>
            <person name="Li J."/>
            <person name="Lu G."/>
            <person name="Zhu Y."/>
            <person name="Wang Y."/>
            <person name="Huang Y."/>
            <person name="Liu J."/>
            <person name="Kang H."/>
            <person name="Chen J."/>
            <person name="Wang L."/>
            <person name="Chen A."/>
            <person name="Yu S."/>
            <person name="Gao Z."/>
            <person name="Jin L."/>
            <person name="Gu W."/>
            <person name="Wang Z."/>
            <person name="Zhao L."/>
            <person name="Shi B."/>
            <person name="Wen H."/>
            <person name="Lin R."/>
            <person name="Jones M.K."/>
            <person name="Brejova B."/>
            <person name="Vinar T."/>
            <person name="Zhao G."/>
            <person name="McManus D.P."/>
            <person name="Chen Z."/>
            <person name="Zhou Y."/>
            <person name="Wang S."/>
        </authorList>
    </citation>
    <scope>NUCLEOTIDE SEQUENCE [LARGE SCALE GENOMIC DNA]</scope>
</reference>
<gene>
    <name evidence="1" type="ORF">EGR_07802</name>
</gene>
<sequence length="91" mass="10732">MERWVKTSSETTIKESIRWEEQFNRRNFAPGSHSDCRSTRGQEGRQLALPPLDWVFDVSVDRKQFNPFECCIWSFVKKPITMFAHNILGLL</sequence>
<dbReference type="KEGG" id="egl:EGR_07802"/>
<accession>W6U7Y3</accession>
<dbReference type="GeneID" id="36343517"/>
<comment type="caution">
    <text evidence="1">The sequence shown here is derived from an EMBL/GenBank/DDBJ whole genome shotgun (WGS) entry which is preliminary data.</text>
</comment>
<evidence type="ECO:0000313" key="2">
    <source>
        <dbReference type="Proteomes" id="UP000019149"/>
    </source>
</evidence>
<dbReference type="EMBL" id="APAU02000087">
    <property type="protein sequence ID" value="EUB57343.1"/>
    <property type="molecule type" value="Genomic_DNA"/>
</dbReference>
<keyword evidence="2" id="KW-1185">Reference proteome</keyword>
<proteinExistence type="predicted"/>
<dbReference type="AlphaFoldDB" id="W6U7Y3"/>
<protein>
    <submittedName>
        <fullName evidence="1">Uncharacterized protein</fullName>
    </submittedName>
</protein>
<dbReference type="CTD" id="36343517"/>
<dbReference type="RefSeq" id="XP_024348539.1">
    <property type="nucleotide sequence ID" value="XM_024497051.1"/>
</dbReference>
<evidence type="ECO:0000313" key="1">
    <source>
        <dbReference type="EMBL" id="EUB57343.1"/>
    </source>
</evidence>
<organism evidence="1 2">
    <name type="scientific">Echinococcus granulosus</name>
    <name type="common">Hydatid tapeworm</name>
    <dbReference type="NCBI Taxonomy" id="6210"/>
    <lineage>
        <taxon>Eukaryota</taxon>
        <taxon>Metazoa</taxon>
        <taxon>Spiralia</taxon>
        <taxon>Lophotrochozoa</taxon>
        <taxon>Platyhelminthes</taxon>
        <taxon>Cestoda</taxon>
        <taxon>Eucestoda</taxon>
        <taxon>Cyclophyllidea</taxon>
        <taxon>Taeniidae</taxon>
        <taxon>Echinococcus</taxon>
        <taxon>Echinococcus granulosus group</taxon>
    </lineage>
</organism>